<dbReference type="FunFam" id="3.40.50.300:FF:000020">
    <property type="entry name" value="Amino acid ABC transporter ATP-binding component"/>
    <property type="match status" value="1"/>
</dbReference>
<protein>
    <submittedName>
        <fullName evidence="9">Amino acid ABC transporter ATP-binding protein</fullName>
    </submittedName>
</protein>
<dbReference type="PIRSF" id="PIRSF039085">
    <property type="entry name" value="ABC_ATPase_HisP"/>
    <property type="match status" value="1"/>
</dbReference>
<proteinExistence type="inferred from homology"/>
<evidence type="ECO:0000256" key="3">
    <source>
        <dbReference type="ARBA" id="ARBA00022448"/>
    </source>
</evidence>
<dbReference type="SUPFAM" id="SSF52540">
    <property type="entry name" value="P-loop containing nucleoside triphosphate hydrolases"/>
    <property type="match status" value="1"/>
</dbReference>
<dbReference type="GO" id="GO:0016887">
    <property type="term" value="F:ATP hydrolysis activity"/>
    <property type="evidence" value="ECO:0007669"/>
    <property type="project" value="InterPro"/>
</dbReference>
<evidence type="ECO:0000256" key="6">
    <source>
        <dbReference type="ARBA" id="ARBA00022840"/>
    </source>
</evidence>
<dbReference type="CDD" id="cd03262">
    <property type="entry name" value="ABC_HisP_GlnQ"/>
    <property type="match status" value="1"/>
</dbReference>
<accession>G6Y487</accession>
<gene>
    <name evidence="9" type="ORF">MEA186_03729</name>
</gene>
<keyword evidence="7" id="KW-0472">Membrane</keyword>
<evidence type="ECO:0000313" key="10">
    <source>
        <dbReference type="Proteomes" id="UP000002949"/>
    </source>
</evidence>
<evidence type="ECO:0000256" key="4">
    <source>
        <dbReference type="ARBA" id="ARBA00022475"/>
    </source>
</evidence>
<dbReference type="PROSITE" id="PS50893">
    <property type="entry name" value="ABC_TRANSPORTER_2"/>
    <property type="match status" value="1"/>
</dbReference>
<evidence type="ECO:0000256" key="1">
    <source>
        <dbReference type="ARBA" id="ARBA00004202"/>
    </source>
</evidence>
<dbReference type="GO" id="GO:0015424">
    <property type="term" value="F:ABC-type amino acid transporter activity"/>
    <property type="evidence" value="ECO:0007669"/>
    <property type="project" value="InterPro"/>
</dbReference>
<dbReference type="GO" id="GO:0005524">
    <property type="term" value="F:ATP binding"/>
    <property type="evidence" value="ECO:0007669"/>
    <property type="project" value="UniProtKB-KW"/>
</dbReference>
<evidence type="ECO:0000313" key="9">
    <source>
        <dbReference type="EMBL" id="EHH13444.1"/>
    </source>
</evidence>
<dbReference type="PANTHER" id="PTHR43166:SF35">
    <property type="entry name" value="L-CYSTINE IMPORT ATP-BINDING PROTEIN TCYN"/>
    <property type="match status" value="1"/>
</dbReference>
<dbReference type="PANTHER" id="PTHR43166">
    <property type="entry name" value="AMINO ACID IMPORT ATP-BINDING PROTEIN"/>
    <property type="match status" value="1"/>
</dbReference>
<dbReference type="eggNOG" id="COG1126">
    <property type="taxonomic scope" value="Bacteria"/>
</dbReference>
<dbReference type="Pfam" id="PF00005">
    <property type="entry name" value="ABC_tran"/>
    <property type="match status" value="1"/>
</dbReference>
<keyword evidence="3" id="KW-0813">Transport</keyword>
<keyword evidence="4" id="KW-1003">Cell membrane</keyword>
<dbReference type="InterPro" id="IPR027417">
    <property type="entry name" value="P-loop_NTPase"/>
</dbReference>
<evidence type="ECO:0000259" key="8">
    <source>
        <dbReference type="PROSITE" id="PS50893"/>
    </source>
</evidence>
<evidence type="ECO:0000256" key="5">
    <source>
        <dbReference type="ARBA" id="ARBA00022741"/>
    </source>
</evidence>
<comment type="similarity">
    <text evidence="2">Belongs to the ABC transporter superfamily.</text>
</comment>
<dbReference type="InterPro" id="IPR017871">
    <property type="entry name" value="ABC_transporter-like_CS"/>
</dbReference>
<dbReference type="PROSITE" id="PS00211">
    <property type="entry name" value="ABC_TRANSPORTER_1"/>
    <property type="match status" value="1"/>
</dbReference>
<keyword evidence="6 9" id="KW-0067">ATP-binding</keyword>
<dbReference type="Proteomes" id="UP000002949">
    <property type="component" value="Unassembled WGS sequence"/>
</dbReference>
<dbReference type="AlphaFoldDB" id="G6Y487"/>
<dbReference type="PATRIC" id="fig|1082933.3.peg.678"/>
<dbReference type="InterPro" id="IPR050086">
    <property type="entry name" value="MetN_ABC_transporter-like"/>
</dbReference>
<keyword evidence="10" id="KW-1185">Reference proteome</keyword>
<sequence length="261" mass="28366">MKDSEVAPVILEARGITKSFGGHEALRGVDLAAHRGDVVAVIGPSGSGKSTFLRCLNFLEKPSGGQVILDGEIFAAADFSGRSHQHRGRLIKLRRRVGMVFQSFNLWPHRTALGNVMEGLTQVLNMPASEAKERAQELLNKVGLASHAGHYPAQLSGGQQQRVAIARTLATEPEVLLFDEPTSALDPELVGEVLSVIQALAREGRTMLVVTHEIGFARDVATKVVFMADGAVQERGSPEDVLRQSQSPTLRAFLSRFRQER</sequence>
<dbReference type="RefSeq" id="WP_006200183.1">
    <property type="nucleotide sequence ID" value="NZ_AGSN01000050.1"/>
</dbReference>
<evidence type="ECO:0000256" key="7">
    <source>
        <dbReference type="ARBA" id="ARBA00023136"/>
    </source>
</evidence>
<dbReference type="EMBL" id="AGSN01000050">
    <property type="protein sequence ID" value="EHH13444.1"/>
    <property type="molecule type" value="Genomic_DNA"/>
</dbReference>
<keyword evidence="5" id="KW-0547">Nucleotide-binding</keyword>
<dbReference type="InterPro" id="IPR030679">
    <property type="entry name" value="ABC_ATPase_HisP-typ"/>
</dbReference>
<dbReference type="GO" id="GO:0005886">
    <property type="term" value="C:plasma membrane"/>
    <property type="evidence" value="ECO:0007669"/>
    <property type="project" value="UniProtKB-SubCell"/>
</dbReference>
<name>G6Y487_9HYPH</name>
<feature type="domain" description="ABC transporter" evidence="8">
    <location>
        <begin position="11"/>
        <end position="254"/>
    </location>
</feature>
<organism evidence="9 10">
    <name type="scientific">Mesorhizobium amorphae CCNWGS0123</name>
    <dbReference type="NCBI Taxonomy" id="1082933"/>
    <lineage>
        <taxon>Bacteria</taxon>
        <taxon>Pseudomonadati</taxon>
        <taxon>Pseudomonadota</taxon>
        <taxon>Alphaproteobacteria</taxon>
        <taxon>Hyphomicrobiales</taxon>
        <taxon>Phyllobacteriaceae</taxon>
        <taxon>Mesorhizobium</taxon>
    </lineage>
</organism>
<comment type="subcellular location">
    <subcellularLocation>
        <location evidence="1">Cell membrane</location>
        <topology evidence="1">Peripheral membrane protein</topology>
    </subcellularLocation>
</comment>
<evidence type="ECO:0000256" key="2">
    <source>
        <dbReference type="ARBA" id="ARBA00005417"/>
    </source>
</evidence>
<dbReference type="SMART" id="SM00382">
    <property type="entry name" value="AAA"/>
    <property type="match status" value="1"/>
</dbReference>
<dbReference type="InterPro" id="IPR003439">
    <property type="entry name" value="ABC_transporter-like_ATP-bd"/>
</dbReference>
<dbReference type="KEGG" id="mamo:A6B35_33550"/>
<dbReference type="InterPro" id="IPR003593">
    <property type="entry name" value="AAA+_ATPase"/>
</dbReference>
<reference evidence="9 10" key="1">
    <citation type="journal article" date="2012" name="J. Bacteriol.">
        <title>Draft Genome Sequence of Plant Growth-Promoting Rhizobium Mesorhizobium amorphae, Isolated from Zinc-Lead Mine Tailings.</title>
        <authorList>
            <person name="Hao X."/>
            <person name="Lin Y."/>
            <person name="Johnstone L."/>
            <person name="Baltrus D.A."/>
            <person name="Miller S.J."/>
            <person name="Wei G."/>
            <person name="Rensing C."/>
        </authorList>
    </citation>
    <scope>NUCLEOTIDE SEQUENCE [LARGE SCALE GENOMIC DNA]</scope>
    <source>
        <strain evidence="9 10">CCNWGS0123</strain>
    </source>
</reference>
<dbReference type="Gene3D" id="3.40.50.300">
    <property type="entry name" value="P-loop containing nucleotide triphosphate hydrolases"/>
    <property type="match status" value="1"/>
</dbReference>